<feature type="region of interest" description="Disordered" evidence="1">
    <location>
        <begin position="1348"/>
        <end position="1402"/>
    </location>
</feature>
<dbReference type="eggNOG" id="COG5283">
    <property type="taxonomic scope" value="Bacteria"/>
</dbReference>
<evidence type="ECO:0000313" key="3">
    <source>
        <dbReference type="EMBL" id="BAH32768.1"/>
    </source>
</evidence>
<sequence>MAVELATAYVSLIVDTKQVPGQVRAALGAAERGADATGKNIGTKMSTGIASALKAGAIGSGLAVGGLLAASLVKGMGRLTAIDTAEGKLRGLGHSTQSTAKIMDSALASVKGTAFGLGDAATVAASAVAAGIAPGKELTKYLSLTGDAATIAGSSLSEMGSIFNQVQASGTVYTDTLNQLSDRGIPILQWLQAEYGVTAEALAKMVKGGEVDSATFMKVISDNIGGAALESGNTVVGAFENVKAAMGRLGAAALGPGFERLPGQMSSITTALDDTAKSVGPLAKAFDHLLFDVMLPENFDAGKMLSGLTSSVIDQSTYGINKFSAWVTGELPGLVESGKAKMSELFSLSGVDGSWNRIVGVFNSLLGTVKSAGPAVVSIAASLAAASGALGVSAWDGFLSALEASASILNATLVPALNLTAGLLRDNQGAVVALAAGWLLFKTIPAIMGRVTSSLAPITAGMRSANTATSGYRASLGAIRGDFRNLAPQIGVTGAAMRALGNNSSTIRGMQNAFMGASSATSGFASAMRVGATPAVGALKASVGGVVNALGGPLAMGLMAATVAFVNYKSGVAKATNQNRILADSVTNAASAQADLMKAMVAGDEASISSQVVSNLRSLRQEQASLASTGPSFIQKSVAGWESLSHAMGITRGETASSTLAQEDAANTSKAVTATLDGLKITNEDLGRAVTGSSAAFDALRGRMLASGDDSKEAVEWLDKQRASHRLLQLTMEAVGPAGVEIAGAISQIADSAGDSKSKLDGLTTVLQALGILETDTQSAMFDAAEAVRELAKAAEEGADPVGGLGDALVGLDGGLNPEMPNAKALRDSLIGLSKEFANLVASGLSSKDAAAELEGGLQSLADMYDLPIEKVRELAQTQGLLVDKRVDITMAVDGRDEASEALSNIATRADEFEGDRTITMTVKDQAAIDAITNLNLGLLKINETTGEVEITAESDAALAGIGAVVVELGKLDKNVATPTITADQTRFFVADADTRQKLAEIDRTQVDPKVGLVLDQFSEGRNVTLAELQKIDLTTASPDVQLIIKDAIANAQVVNAEITNAARNRTSVITIDVQRTAAAQAAFSATGQYGPAAPVFNSRGSRLPKNSVGSRLPTSGPGTSTTDGILGIGYDGVPTSWVDKGEWIINGRSSEKYNGLLAAINRDDPRLNTLPKFAEGGRNGITDALAAGASVDGNTYQWGGTGPTNFDCSGFVGWLQQIVMGVTGSVKRLYTTYNLLGTSGVAGLQQGLGPAGTQFQVGVSEEHMAATVGGHSAESGGAHGTSGLDNGRANAQSSQFPFKYHLPNSMIAGWNEAQGTSIGATGEVTWTDKQELDLQSADIAVQQAKEARDKVYGDEKKSQADRDQADVKVRQAEQKVIDLQAKKDEAGTGKKGPSPQAPELSKAYTDAEIERLEAQMQVDDANERRNDVYADAESSPNDRLRADIALQEAKDGLAEVLKGKQETGGKDYSLNGILKSFGHNAVDALFTGLQGQDYFGIGESRWLSTDFAELMGKPAIPAPTPATFTQAEIDAQTGGMSAAEILERWGVKAPKVFDDGGWLMPGEMGINLSQRPEPIFNSPGQLQAFAGSTLAPAKPTSVDASINIGEVTQAQNFEAIYTYIKRQQQMCQWPRSSPRRRPVVLPAGGHGFSPVAASCFPHPLSDLG</sequence>
<reference evidence="3 4" key="2">
    <citation type="journal article" date="2006" name="Environ. Microbiol.">
        <title>Sequence analysis of three plasmids harboured in Rhodococcus erythropolis strain PR4.</title>
        <authorList>
            <person name="Sekine M."/>
            <person name="Tanikawa S."/>
            <person name="Omata S."/>
            <person name="Saito M."/>
            <person name="Fujisawa T."/>
            <person name="Tsukatani N."/>
            <person name="Tajima T."/>
            <person name="Sekigawa T."/>
            <person name="Kosugi H."/>
            <person name="Matsuo Y."/>
            <person name="Nishiko R."/>
            <person name="Imamura K."/>
            <person name="Ito M."/>
            <person name="Narita H."/>
            <person name="Tago S."/>
            <person name="Fujita N."/>
            <person name="Harayama S."/>
        </authorList>
    </citation>
    <scope>NUCLEOTIDE SEQUENCE [LARGE SCALE GENOMIC DNA]</scope>
    <source>
        <strain evidence="4">PR4 / NBRC 100887</strain>
    </source>
</reference>
<name>C0ZWN3_RHOE4</name>
<dbReference type="NCBIfam" id="TIGR02675">
    <property type="entry name" value="tape_meas_nterm"/>
    <property type="match status" value="1"/>
</dbReference>
<gene>
    <name evidence="3" type="ordered locus">RER_20600</name>
</gene>
<dbReference type="eggNOG" id="COG3941">
    <property type="taxonomic scope" value="Bacteria"/>
</dbReference>
<dbReference type="EMBL" id="AP008957">
    <property type="protein sequence ID" value="BAH32768.1"/>
    <property type="molecule type" value="Genomic_DNA"/>
</dbReference>
<dbReference type="InterPro" id="IPR038765">
    <property type="entry name" value="Papain-like_cys_pep_sf"/>
</dbReference>
<evidence type="ECO:0000256" key="1">
    <source>
        <dbReference type="SAM" id="MobiDB-lite"/>
    </source>
</evidence>
<feature type="compositionally biased region" description="Basic and acidic residues" evidence="1">
    <location>
        <begin position="1348"/>
        <end position="1389"/>
    </location>
</feature>
<evidence type="ECO:0000259" key="2">
    <source>
        <dbReference type="Pfam" id="PF20155"/>
    </source>
</evidence>
<feature type="region of interest" description="Disordered" evidence="1">
    <location>
        <begin position="1270"/>
        <end position="1291"/>
    </location>
</feature>
<dbReference type="PATRIC" id="fig|234621.6.peg.2560"/>
<dbReference type="KEGG" id="rer:RER_20600"/>
<dbReference type="Proteomes" id="UP000002204">
    <property type="component" value="Chromosome"/>
</dbReference>
<feature type="compositionally biased region" description="Low complexity" evidence="1">
    <location>
        <begin position="1114"/>
        <end position="1123"/>
    </location>
</feature>
<feature type="region of interest" description="Disordered" evidence="1">
    <location>
        <begin position="1098"/>
        <end position="1126"/>
    </location>
</feature>
<dbReference type="SUPFAM" id="SSF54001">
    <property type="entry name" value="Cysteine proteinases"/>
    <property type="match status" value="1"/>
</dbReference>
<protein>
    <recommendedName>
        <fullName evidence="2">Tape measure protein N-terminal domain-containing protein</fullName>
    </recommendedName>
</protein>
<reference evidence="4" key="1">
    <citation type="submission" date="2005-03" db="EMBL/GenBank/DDBJ databases">
        <title>Comparison of the complete genome sequences of Rhodococcus erythropolis PR4 and Rhodococcus opacus B4.</title>
        <authorList>
            <person name="Takarada H."/>
            <person name="Sekine M."/>
            <person name="Hosoyama A."/>
            <person name="Yamada R."/>
            <person name="Fujisawa T."/>
            <person name="Omata S."/>
            <person name="Shimizu A."/>
            <person name="Tsukatani N."/>
            <person name="Tanikawa S."/>
            <person name="Fujita N."/>
            <person name="Harayama S."/>
        </authorList>
    </citation>
    <scope>NUCLEOTIDE SEQUENCE [LARGE SCALE GENOMIC DNA]</scope>
    <source>
        <strain evidence="4">PR4 / NBRC 100887</strain>
    </source>
</reference>
<dbReference type="HOGENOM" id="CLU_243772_0_0_11"/>
<dbReference type="Gene3D" id="3.90.1720.10">
    <property type="entry name" value="endopeptidase domain like (from Nostoc punctiforme)"/>
    <property type="match status" value="1"/>
</dbReference>
<dbReference type="InterPro" id="IPR013491">
    <property type="entry name" value="Tape_meas_N"/>
</dbReference>
<accession>C0ZWN3</accession>
<organism evidence="3 4">
    <name type="scientific">Rhodococcus erythropolis (strain PR4 / NBRC 100887)</name>
    <dbReference type="NCBI Taxonomy" id="234621"/>
    <lineage>
        <taxon>Bacteria</taxon>
        <taxon>Bacillati</taxon>
        <taxon>Actinomycetota</taxon>
        <taxon>Actinomycetes</taxon>
        <taxon>Mycobacteriales</taxon>
        <taxon>Nocardiaceae</taxon>
        <taxon>Rhodococcus</taxon>
        <taxon>Rhodococcus erythropolis group</taxon>
    </lineage>
</organism>
<dbReference type="Pfam" id="PF20155">
    <property type="entry name" value="TMP_3"/>
    <property type="match status" value="1"/>
</dbReference>
<proteinExistence type="predicted"/>
<feature type="domain" description="Tape measure protein N-terminal" evidence="2">
    <location>
        <begin position="81"/>
        <end position="249"/>
    </location>
</feature>
<evidence type="ECO:0000313" key="4">
    <source>
        <dbReference type="Proteomes" id="UP000002204"/>
    </source>
</evidence>